<keyword evidence="2" id="KW-1185">Reference proteome</keyword>
<reference evidence="1 2" key="1">
    <citation type="submission" date="2016-02" db="EMBL/GenBank/DDBJ databases">
        <title>Genome analysis of coral dinoflagellate symbionts highlights evolutionary adaptations to a symbiotic lifestyle.</title>
        <authorList>
            <person name="Aranda M."/>
            <person name="Li Y."/>
            <person name="Liew Y.J."/>
            <person name="Baumgarten S."/>
            <person name="Simakov O."/>
            <person name="Wilson M."/>
            <person name="Piel J."/>
            <person name="Ashoor H."/>
            <person name="Bougouffa S."/>
            <person name="Bajic V.B."/>
            <person name="Ryu T."/>
            <person name="Ravasi T."/>
            <person name="Bayer T."/>
            <person name="Micklem G."/>
            <person name="Kim H."/>
            <person name="Bhak J."/>
            <person name="Lajeunesse T.C."/>
            <person name="Voolstra C.R."/>
        </authorList>
    </citation>
    <scope>NUCLEOTIDE SEQUENCE [LARGE SCALE GENOMIC DNA]</scope>
    <source>
        <strain evidence="1 2">CCMP2467</strain>
    </source>
</reference>
<organism evidence="1 2">
    <name type="scientific">Symbiodinium microadriaticum</name>
    <name type="common">Dinoflagellate</name>
    <name type="synonym">Zooxanthella microadriatica</name>
    <dbReference type="NCBI Taxonomy" id="2951"/>
    <lineage>
        <taxon>Eukaryota</taxon>
        <taxon>Sar</taxon>
        <taxon>Alveolata</taxon>
        <taxon>Dinophyceae</taxon>
        <taxon>Suessiales</taxon>
        <taxon>Symbiodiniaceae</taxon>
        <taxon>Symbiodinium</taxon>
    </lineage>
</organism>
<comment type="caution">
    <text evidence="1">The sequence shown here is derived from an EMBL/GenBank/DDBJ whole genome shotgun (WGS) entry which is preliminary data.</text>
</comment>
<evidence type="ECO:0000313" key="2">
    <source>
        <dbReference type="Proteomes" id="UP000186817"/>
    </source>
</evidence>
<evidence type="ECO:0000313" key="1">
    <source>
        <dbReference type="EMBL" id="OLP90623.1"/>
    </source>
</evidence>
<dbReference type="Proteomes" id="UP000186817">
    <property type="component" value="Unassembled WGS sequence"/>
</dbReference>
<name>A0A1Q9D601_SYMMI</name>
<dbReference type="OrthoDB" id="10664188at2759"/>
<proteinExistence type="predicted"/>
<dbReference type="EMBL" id="LSRX01000702">
    <property type="protein sequence ID" value="OLP90623.1"/>
    <property type="molecule type" value="Genomic_DNA"/>
</dbReference>
<dbReference type="AlphaFoldDB" id="A0A1Q9D601"/>
<protein>
    <submittedName>
        <fullName evidence="1">Uncharacterized protein</fullName>
    </submittedName>
</protein>
<sequence>MPVRGDPDNLLVGRHLDLPLDDLAASLRQASTDRFDFVSIPLAAQNGQGVGHEFRPSVESCLSLEGDKWRTAVVGRVSESLDLDCGLQTEELRLQLETELRWPDISSILRVQIESTYATNLARGCLHRIRACLAAGNRPDKWPMSAGGKKLFDVSAALSVLGAASQDIENREFPLCSQSRFANCASADELIGWAVDVEVGMAAVAVAMTTVAEDNDRKTSIIMVDARDDRIVSFFRAHSGEQAVQPLPGK</sequence>
<gene>
    <name evidence="1" type="ORF">AK812_SmicGene27811</name>
</gene>
<accession>A0A1Q9D601</accession>